<dbReference type="RefSeq" id="WP_256539421.1">
    <property type="nucleotide sequence ID" value="NZ_JANHOH010000002.1"/>
</dbReference>
<sequence length="135" mass="15888">MDTMLLNSSRPLQYYVIARRWSSDLEFFRLESGFLQRLLDRYMSRLQGHPQFVKLVKAGEDLQELERMVDGDLLDRQLTQLELMAEDVIPEDADALTEVQVKLERLMSKLTQRFREVKQEVYALVLEAPDIDILL</sequence>
<keyword evidence="2" id="KW-1185">Reference proteome</keyword>
<evidence type="ECO:0000313" key="2">
    <source>
        <dbReference type="Proteomes" id="UP001204376"/>
    </source>
</evidence>
<evidence type="ECO:0000313" key="1">
    <source>
        <dbReference type="EMBL" id="MCQ6959235.1"/>
    </source>
</evidence>
<reference evidence="1 2" key="1">
    <citation type="submission" date="2022-07" db="EMBL/GenBank/DDBJ databases">
        <title>Mucilaginibacter sp. JC4.</title>
        <authorList>
            <person name="Le V."/>
            <person name="Ko S.-R."/>
            <person name="Ahn C.-Y."/>
            <person name="Oh H.-M."/>
        </authorList>
    </citation>
    <scope>NUCLEOTIDE SEQUENCE [LARGE SCALE GENOMIC DNA]</scope>
    <source>
        <strain evidence="1 2">JC4</strain>
    </source>
</reference>
<name>A0ABT1T3P7_9SPHI</name>
<accession>A0ABT1T3P7</accession>
<gene>
    <name evidence="1" type="ORF">NPE20_14765</name>
</gene>
<comment type="caution">
    <text evidence="1">The sequence shown here is derived from an EMBL/GenBank/DDBJ whole genome shotgun (WGS) entry which is preliminary data.</text>
</comment>
<proteinExistence type="predicted"/>
<dbReference type="Proteomes" id="UP001204376">
    <property type="component" value="Unassembled WGS sequence"/>
</dbReference>
<protein>
    <submittedName>
        <fullName evidence="1">Uncharacterized protein</fullName>
    </submittedName>
</protein>
<dbReference type="EMBL" id="JANHOH010000002">
    <property type="protein sequence ID" value="MCQ6959235.1"/>
    <property type="molecule type" value="Genomic_DNA"/>
</dbReference>
<organism evidence="1 2">
    <name type="scientific">Mucilaginibacter aquariorum</name>
    <dbReference type="NCBI Taxonomy" id="2967225"/>
    <lineage>
        <taxon>Bacteria</taxon>
        <taxon>Pseudomonadati</taxon>
        <taxon>Bacteroidota</taxon>
        <taxon>Sphingobacteriia</taxon>
        <taxon>Sphingobacteriales</taxon>
        <taxon>Sphingobacteriaceae</taxon>
        <taxon>Mucilaginibacter</taxon>
    </lineage>
</organism>